<comment type="caution">
    <text evidence="1">The sequence shown here is derived from an EMBL/GenBank/DDBJ whole genome shotgun (WGS) entry which is preliminary data.</text>
</comment>
<dbReference type="EMBL" id="JBHLZP010000015">
    <property type="protein sequence ID" value="MFB9831371.1"/>
    <property type="molecule type" value="Genomic_DNA"/>
</dbReference>
<organism evidence="1 2">
    <name type="scientific">Actinoallomurus acaciae</name>
    <dbReference type="NCBI Taxonomy" id="502577"/>
    <lineage>
        <taxon>Bacteria</taxon>
        <taxon>Bacillati</taxon>
        <taxon>Actinomycetota</taxon>
        <taxon>Actinomycetes</taxon>
        <taxon>Streptosporangiales</taxon>
        <taxon>Thermomonosporaceae</taxon>
        <taxon>Actinoallomurus</taxon>
    </lineage>
</organism>
<evidence type="ECO:0000313" key="2">
    <source>
        <dbReference type="Proteomes" id="UP001589627"/>
    </source>
</evidence>
<accession>A0ABV5Y8L1</accession>
<dbReference type="Proteomes" id="UP001589627">
    <property type="component" value="Unassembled WGS sequence"/>
</dbReference>
<reference evidence="1 2" key="1">
    <citation type="submission" date="2024-09" db="EMBL/GenBank/DDBJ databases">
        <authorList>
            <person name="Sun Q."/>
            <person name="Mori K."/>
        </authorList>
    </citation>
    <scope>NUCLEOTIDE SEQUENCE [LARGE SCALE GENOMIC DNA]</scope>
    <source>
        <strain evidence="1 2">TBRC 0563</strain>
    </source>
</reference>
<evidence type="ECO:0000313" key="1">
    <source>
        <dbReference type="EMBL" id="MFB9831371.1"/>
    </source>
</evidence>
<protein>
    <submittedName>
        <fullName evidence="1">Uncharacterized protein</fullName>
    </submittedName>
</protein>
<proteinExistence type="predicted"/>
<sequence length="108" mass="11562">MATIEPGGAADVELQIDQVRRRDDAAATAVVRCVRGPVRLGARFRRIQGVEAPVDLELTRILVLGRPVDVLDSGRTALVTLQGTGTYRLRTGDPTLGWQIVQGGDPSS</sequence>
<dbReference type="RefSeq" id="WP_378195319.1">
    <property type="nucleotide sequence ID" value="NZ_JBHLZP010000015.1"/>
</dbReference>
<name>A0ABV5Y8L1_9ACTN</name>
<gene>
    <name evidence="1" type="ORF">ACFFNX_04125</name>
</gene>
<keyword evidence="2" id="KW-1185">Reference proteome</keyword>